<keyword evidence="5 12" id="KW-0812">Transmembrane</keyword>
<dbReference type="InterPro" id="IPR044878">
    <property type="entry name" value="UbiA_sf"/>
</dbReference>
<dbReference type="GO" id="GO:0031966">
    <property type="term" value="C:mitochondrial membrane"/>
    <property type="evidence" value="ECO:0007669"/>
    <property type="project" value="UniProtKB-SubCell"/>
</dbReference>
<feature type="transmembrane region" description="Helical" evidence="12">
    <location>
        <begin position="762"/>
        <end position="779"/>
    </location>
</feature>
<comment type="similarity">
    <text evidence="2">Belongs to the UbiA prenyltransferase family.</text>
</comment>
<evidence type="ECO:0000256" key="3">
    <source>
        <dbReference type="ARBA" id="ARBA00016335"/>
    </source>
</evidence>
<keyword evidence="10 12" id="KW-0472">Membrane</keyword>
<evidence type="ECO:0000313" key="13">
    <source>
        <dbReference type="EMBL" id="WFD28665.1"/>
    </source>
</evidence>
<evidence type="ECO:0000256" key="9">
    <source>
        <dbReference type="ARBA" id="ARBA00023133"/>
    </source>
</evidence>
<dbReference type="InterPro" id="IPR000537">
    <property type="entry name" value="UbiA_prenyltransferase"/>
</dbReference>
<evidence type="ECO:0000256" key="7">
    <source>
        <dbReference type="ARBA" id="ARBA00022989"/>
    </source>
</evidence>
<feature type="transmembrane region" description="Helical" evidence="12">
    <location>
        <begin position="706"/>
        <end position="724"/>
    </location>
</feature>
<evidence type="ECO:0000256" key="11">
    <source>
        <dbReference type="ARBA" id="ARBA00030253"/>
    </source>
</evidence>
<reference evidence="13" key="1">
    <citation type="submission" date="2023-03" db="EMBL/GenBank/DDBJ databases">
        <title>Mating type loci evolution in Malassezia.</title>
        <authorList>
            <person name="Coelho M.A."/>
        </authorList>
    </citation>
    <scope>NUCLEOTIDE SEQUENCE</scope>
    <source>
        <strain evidence="13">CBS 9557</strain>
    </source>
</reference>
<proteinExistence type="inferred from homology"/>
<dbReference type="FunFam" id="1.10.357.140:FF:000004">
    <property type="entry name" value="Protoheme IX farnesyltransferase, mitochondrial"/>
    <property type="match status" value="1"/>
</dbReference>
<evidence type="ECO:0000313" key="14">
    <source>
        <dbReference type="Proteomes" id="UP001213623"/>
    </source>
</evidence>
<dbReference type="GO" id="GO:0008495">
    <property type="term" value="F:protoheme IX farnesyltransferase activity"/>
    <property type="evidence" value="ECO:0007669"/>
    <property type="project" value="InterPro"/>
</dbReference>
<evidence type="ECO:0000256" key="1">
    <source>
        <dbReference type="ARBA" id="ARBA00004225"/>
    </source>
</evidence>
<dbReference type="Gene3D" id="1.10.357.140">
    <property type="entry name" value="UbiA prenyltransferase"/>
    <property type="match status" value="1"/>
</dbReference>
<dbReference type="AlphaFoldDB" id="A0AAF0EM97"/>
<dbReference type="GO" id="GO:0006784">
    <property type="term" value="P:heme A biosynthetic process"/>
    <property type="evidence" value="ECO:0007669"/>
    <property type="project" value="TreeGrafter"/>
</dbReference>
<keyword evidence="6" id="KW-0809">Transit peptide</keyword>
<protein>
    <recommendedName>
        <fullName evidence="3">Protoheme IX farnesyltransferase, mitochondrial</fullName>
    </recommendedName>
    <alternativeName>
        <fullName evidence="11">Heme O synthase</fullName>
    </alternativeName>
</protein>
<dbReference type="InterPro" id="IPR006369">
    <property type="entry name" value="Protohaem_IX_farnesylTrfase"/>
</dbReference>
<evidence type="ECO:0000256" key="8">
    <source>
        <dbReference type="ARBA" id="ARBA00023128"/>
    </source>
</evidence>
<keyword evidence="9" id="KW-0350">Heme biosynthesis</keyword>
<dbReference type="Proteomes" id="UP001213623">
    <property type="component" value="Chromosome 7"/>
</dbReference>
<gene>
    <name evidence="13" type="primary">COX10_2</name>
    <name evidence="13" type="ORF">MNAN1_003678</name>
</gene>
<evidence type="ECO:0000256" key="5">
    <source>
        <dbReference type="ARBA" id="ARBA00022692"/>
    </source>
</evidence>
<dbReference type="PANTHER" id="PTHR43448:SF2">
    <property type="entry name" value="PROTOHEME IX FARNESYLTRANSFERASE, MITOCHONDRIAL"/>
    <property type="match status" value="1"/>
</dbReference>
<dbReference type="HAMAP" id="MF_00154">
    <property type="entry name" value="CyoE_CtaB"/>
    <property type="match status" value="1"/>
</dbReference>
<evidence type="ECO:0000256" key="6">
    <source>
        <dbReference type="ARBA" id="ARBA00022946"/>
    </source>
</evidence>
<keyword evidence="14" id="KW-1185">Reference proteome</keyword>
<dbReference type="InterPro" id="IPR030470">
    <property type="entry name" value="UbiA_prenylTrfase_CS"/>
</dbReference>
<dbReference type="PANTHER" id="PTHR43448">
    <property type="entry name" value="PROTOHEME IX FARNESYLTRANSFERASE, MITOCHONDRIAL"/>
    <property type="match status" value="1"/>
</dbReference>
<accession>A0AAF0EM97</accession>
<organism evidence="13 14">
    <name type="scientific">Malassezia nana</name>
    <dbReference type="NCBI Taxonomy" id="180528"/>
    <lineage>
        <taxon>Eukaryota</taxon>
        <taxon>Fungi</taxon>
        <taxon>Dikarya</taxon>
        <taxon>Basidiomycota</taxon>
        <taxon>Ustilaginomycotina</taxon>
        <taxon>Malasseziomycetes</taxon>
        <taxon>Malasseziales</taxon>
        <taxon>Malasseziaceae</taxon>
        <taxon>Malassezia</taxon>
    </lineage>
</organism>
<dbReference type="NCBIfam" id="TIGR01473">
    <property type="entry name" value="cyoE_ctaB"/>
    <property type="match status" value="1"/>
</dbReference>
<name>A0AAF0EM97_9BASI</name>
<feature type="transmembrane region" description="Helical" evidence="12">
    <location>
        <begin position="730"/>
        <end position="750"/>
    </location>
</feature>
<feature type="transmembrane region" description="Helical" evidence="12">
    <location>
        <begin position="603"/>
        <end position="622"/>
    </location>
</feature>
<dbReference type="EMBL" id="CP119898">
    <property type="protein sequence ID" value="WFD28665.1"/>
    <property type="molecule type" value="Genomic_DNA"/>
</dbReference>
<keyword evidence="4 13" id="KW-0808">Transferase</keyword>
<dbReference type="CDD" id="cd13957">
    <property type="entry name" value="PT_UbiA_Cox10"/>
    <property type="match status" value="1"/>
</dbReference>
<dbReference type="Pfam" id="PF01040">
    <property type="entry name" value="UbiA"/>
    <property type="match status" value="1"/>
</dbReference>
<evidence type="ECO:0000256" key="10">
    <source>
        <dbReference type="ARBA" id="ARBA00023136"/>
    </source>
</evidence>
<keyword evidence="7 12" id="KW-1133">Transmembrane helix</keyword>
<evidence type="ECO:0000256" key="12">
    <source>
        <dbReference type="SAM" id="Phobius"/>
    </source>
</evidence>
<keyword evidence="8" id="KW-0496">Mitochondrion</keyword>
<comment type="subcellular location">
    <subcellularLocation>
        <location evidence="1">Mitochondrion membrane</location>
        <topology evidence="1">Multi-pass membrane protein</topology>
    </subcellularLocation>
</comment>
<evidence type="ECO:0000256" key="4">
    <source>
        <dbReference type="ARBA" id="ARBA00022679"/>
    </source>
</evidence>
<dbReference type="PROSITE" id="PS00943">
    <property type="entry name" value="UBIA"/>
    <property type="match status" value="1"/>
</dbReference>
<sequence length="794" mass="88568">MLERPLPTLYRAWRQQARWLAYQWRDPYLYEAHAYLARRAIDQLRLDALSPHTARRHAQCVRRIDQLAWANAGWPTAVRRALEQAYARRGPLWHQSLQPLAPPHPSPPVGDNARYPKRLRLPVLSPLLQAWLLSPVAYRGLHAPRPSTWACPPKLAIALEAAAKIPGHHVSRRRETNAHWRWLQAQWSKLQAPLGVALVPPSPSVERGLRARLSEWNRHAACLFHRVEQFARSSGPTKPRRLAKSRAVPAEDMGAQPAYFASAEAYVAELVRTRGAAYQRSVREKPINYRHCARARRREWQRVLAQSPLLEWKGKEPELETIVDTRTASPRTAVTQALRAILPTSTSTQSAPKQVRARLSPHAMYGGKGPRSVLARATPEEAAWVRHVGCEVVRASQRHAYGRCLGLHTRWFSQHVSRAKEPERMADMPLRPEFFTRTQPVAPTAQSIVSKYRPATDDPMYVQEVPDEVPSAARGVPSGFVPVKPMTLARQLRVYRQLSKSRLTFLVVLSGMMGYSLCPAALAAPTALPPVVQLLALAGGITLCSTAANALNQIVEAPYDAQMARTKARPLPRRALSPAHAFVVAVSSAVSGVSLLATLTNPLTAALGALNIGLYAFVYTPMKRHSIANTWMGAVVGAIPPLMGWATCTGTLHHATDACGWILGGILYAWQFPHFNALSHAMGNEYARGGFRMMAVTNPALNRRVAFRYALALIPLCSVALPLTGTVEPWPYALLSLVPNVLFAWCAGRFWYRPNEHSARRCFWFSLFHLPAVMVLAMACKKDMWERRDRTLAV</sequence>
<evidence type="ECO:0000256" key="2">
    <source>
        <dbReference type="ARBA" id="ARBA00005985"/>
    </source>
</evidence>